<name>A0A382YC66_9ZZZZ</name>
<sequence>VFYRGVGRSGKGTGLGALGRGVYITWEEGMAQAYAKRQGAGGVVKKYKLKRGLKIADAGGMGQPDQDFIDAKAEMGFAPHQFSDDPMFAGALTGMLKRKKYAGAVSDDVAIGICIFDEKNLKEIK</sequence>
<accession>A0A382YC66</accession>
<reference evidence="1" key="1">
    <citation type="submission" date="2018-05" db="EMBL/GenBank/DDBJ databases">
        <authorList>
            <person name="Lanie J.A."/>
            <person name="Ng W.-L."/>
            <person name="Kazmierczak K.M."/>
            <person name="Andrzejewski T.M."/>
            <person name="Davidsen T.M."/>
            <person name="Wayne K.J."/>
            <person name="Tettelin H."/>
            <person name="Glass J.I."/>
            <person name="Rusch D."/>
            <person name="Podicherti R."/>
            <person name="Tsui H.-C.T."/>
            <person name="Winkler M.E."/>
        </authorList>
    </citation>
    <scope>NUCLEOTIDE SEQUENCE</scope>
</reference>
<organism evidence="1">
    <name type="scientific">marine metagenome</name>
    <dbReference type="NCBI Taxonomy" id="408172"/>
    <lineage>
        <taxon>unclassified sequences</taxon>
        <taxon>metagenomes</taxon>
        <taxon>ecological metagenomes</taxon>
    </lineage>
</organism>
<dbReference type="AlphaFoldDB" id="A0A382YC66"/>
<dbReference type="EMBL" id="UINC01174613">
    <property type="protein sequence ID" value="SVD80824.1"/>
    <property type="molecule type" value="Genomic_DNA"/>
</dbReference>
<gene>
    <name evidence="1" type="ORF">METZ01_LOCUS433678</name>
</gene>
<feature type="non-terminal residue" evidence="1">
    <location>
        <position position="1"/>
    </location>
</feature>
<protein>
    <submittedName>
        <fullName evidence="1">Uncharacterized protein</fullName>
    </submittedName>
</protein>
<evidence type="ECO:0000313" key="1">
    <source>
        <dbReference type="EMBL" id="SVD80824.1"/>
    </source>
</evidence>
<proteinExistence type="predicted"/>